<sequence length="82" mass="8725">MLAAHRTSVGLDLGVVANDPARRASTISAGMIISLPHAVVLYVRSPSMHLARQLTTALMLTYCLITENPPDRTSGQAASHQT</sequence>
<dbReference type="GeneID" id="20826141"/>
<dbReference type="HOGENOM" id="CLU_2558848_0_0_1"/>
<reference evidence="2" key="1">
    <citation type="journal article" date="2011" name="Genetics">
        <title>Massive changes in genome architecture accompany the transition to self-fertility in the filamentous fungus Neurospora tetrasperma.</title>
        <authorList>
            <person name="Ellison C.E."/>
            <person name="Stajich J.E."/>
            <person name="Jacobson D.J."/>
            <person name="Natvig D.O."/>
            <person name="Lapidus A."/>
            <person name="Foster B."/>
            <person name="Aerts A."/>
            <person name="Riley R."/>
            <person name="Lindquist E.A."/>
            <person name="Grigoriev I.V."/>
            <person name="Taylor J.W."/>
        </authorList>
    </citation>
    <scope>NUCLEOTIDE SEQUENCE [LARGE SCALE GENOMIC DNA]</scope>
    <source>
        <strain evidence="2">FGSC 2508 / P0657</strain>
    </source>
</reference>
<dbReference type="Proteomes" id="UP000008065">
    <property type="component" value="Unassembled WGS sequence"/>
</dbReference>
<dbReference type="RefSeq" id="XP_009853671.1">
    <property type="nucleotide sequence ID" value="XM_009855369.1"/>
</dbReference>
<keyword evidence="2" id="KW-1185">Reference proteome</keyword>
<accession>F8MSG2</accession>
<dbReference type="VEuPathDB" id="FungiDB:NEUTE1DRAFT_140131"/>
<dbReference type="EMBL" id="GL891306">
    <property type="protein sequence ID" value="EGO55902.1"/>
    <property type="molecule type" value="Genomic_DNA"/>
</dbReference>
<protein>
    <submittedName>
        <fullName evidence="1">Uncharacterized protein</fullName>
    </submittedName>
</protein>
<evidence type="ECO:0000313" key="2">
    <source>
        <dbReference type="Proteomes" id="UP000008065"/>
    </source>
</evidence>
<name>F8MSG2_NEUT8</name>
<evidence type="ECO:0000313" key="1">
    <source>
        <dbReference type="EMBL" id="EGO55902.1"/>
    </source>
</evidence>
<organism evidence="1 2">
    <name type="scientific">Neurospora tetrasperma (strain FGSC 2508 / ATCC MYA-4615 / P0657)</name>
    <dbReference type="NCBI Taxonomy" id="510951"/>
    <lineage>
        <taxon>Eukaryota</taxon>
        <taxon>Fungi</taxon>
        <taxon>Dikarya</taxon>
        <taxon>Ascomycota</taxon>
        <taxon>Pezizomycotina</taxon>
        <taxon>Sordariomycetes</taxon>
        <taxon>Sordariomycetidae</taxon>
        <taxon>Sordariales</taxon>
        <taxon>Sordariaceae</taxon>
        <taxon>Neurospora</taxon>
    </lineage>
</organism>
<proteinExistence type="predicted"/>
<gene>
    <name evidence="1" type="ORF">NEUTE1DRAFT_140131</name>
</gene>
<dbReference type="KEGG" id="nte:NEUTE1DRAFT140131"/>
<dbReference type="AlphaFoldDB" id="F8MSG2"/>